<dbReference type="AlphaFoldDB" id="A0AAC9JDK5"/>
<reference evidence="1 2" key="1">
    <citation type="submission" date="2016-11" db="EMBL/GenBank/DDBJ databases">
        <title>Networking in microbes: conjugative elements and plasmids in the genus Alteromonas.</title>
        <authorList>
            <person name="Lopez-Perez M."/>
            <person name="Ramon-Marco N."/>
            <person name="Rodriguez-Valera F."/>
        </authorList>
    </citation>
    <scope>NUCLEOTIDE SEQUENCE [LARGE SCALE GENOMIC DNA]</scope>
    <source>
        <strain evidence="1 2">CP48</strain>
        <plasmid evidence="2">pamcp48-600</plasmid>
    </source>
</reference>
<name>A0AAC9JDK5_9ALTE</name>
<dbReference type="Proteomes" id="UP000182101">
    <property type="component" value="Plasmid pAMCP48-600"/>
</dbReference>
<evidence type="ECO:0000313" key="1">
    <source>
        <dbReference type="EMBL" id="APD91934.1"/>
    </source>
</evidence>
<proteinExistence type="predicted"/>
<evidence type="ECO:0000313" key="2">
    <source>
        <dbReference type="Proteomes" id="UP000182101"/>
    </source>
</evidence>
<dbReference type="RefSeq" id="WP_071960544.1">
    <property type="nucleotide sequence ID" value="NZ_CP018025.1"/>
</dbReference>
<sequence length="63" mass="7232">MTILAKLDEEHDKQAAALSIKTINAEGGCNPNDIGWIHHYPQLYRQYGHAKRVYLRLLEISNL</sequence>
<keyword evidence="1" id="KW-0614">Plasmid</keyword>
<protein>
    <submittedName>
        <fullName evidence="1">Uncharacterized protein</fullName>
    </submittedName>
</protein>
<accession>A0AAC9JDK5</accession>
<organism evidence="1 2">
    <name type="scientific">Alteromonas mediterranea</name>
    <dbReference type="NCBI Taxonomy" id="314275"/>
    <lineage>
        <taxon>Bacteria</taxon>
        <taxon>Pseudomonadati</taxon>
        <taxon>Pseudomonadota</taxon>
        <taxon>Gammaproteobacteria</taxon>
        <taxon>Alteromonadales</taxon>
        <taxon>Alteromonadaceae</taxon>
        <taxon>Alteromonas/Salinimonas group</taxon>
        <taxon>Alteromonas</taxon>
    </lineage>
</organism>
<geneLocation type="plasmid" evidence="2">
    <name>pamcp48-600</name>
</geneLocation>
<dbReference type="EMBL" id="CP018025">
    <property type="protein sequence ID" value="APD91934.1"/>
    <property type="molecule type" value="Genomic_DNA"/>
</dbReference>
<gene>
    <name evidence="1" type="ORF">BM524_18615</name>
</gene>